<sequence length="40" mass="4384">MYVQLNIHYTIFDIGKPSVQGPDSPSRVQTSAKAQQPPLA</sequence>
<reference evidence="2" key="2">
    <citation type="journal article" date="2015" name="Fish Shellfish Immunol.">
        <title>Early steps in the European eel (Anguilla anguilla)-Vibrio vulnificus interaction in the gills: Role of the RtxA13 toxin.</title>
        <authorList>
            <person name="Callol A."/>
            <person name="Pajuelo D."/>
            <person name="Ebbesson L."/>
            <person name="Teles M."/>
            <person name="MacKenzie S."/>
            <person name="Amaro C."/>
        </authorList>
    </citation>
    <scope>NUCLEOTIDE SEQUENCE</scope>
</reference>
<proteinExistence type="predicted"/>
<evidence type="ECO:0000256" key="1">
    <source>
        <dbReference type="SAM" id="MobiDB-lite"/>
    </source>
</evidence>
<name>A0A0E9SEP3_ANGAN</name>
<dbReference type="AlphaFoldDB" id="A0A0E9SEP3"/>
<evidence type="ECO:0000313" key="2">
    <source>
        <dbReference type="EMBL" id="JAH39824.1"/>
    </source>
</evidence>
<dbReference type="EMBL" id="GBXM01068753">
    <property type="protein sequence ID" value="JAH39824.1"/>
    <property type="molecule type" value="Transcribed_RNA"/>
</dbReference>
<reference evidence="2" key="1">
    <citation type="submission" date="2014-11" db="EMBL/GenBank/DDBJ databases">
        <authorList>
            <person name="Amaro Gonzalez C."/>
        </authorList>
    </citation>
    <scope>NUCLEOTIDE SEQUENCE</scope>
</reference>
<feature type="compositionally biased region" description="Polar residues" evidence="1">
    <location>
        <begin position="21"/>
        <end position="34"/>
    </location>
</feature>
<accession>A0A0E9SEP3</accession>
<protein>
    <submittedName>
        <fullName evidence="2">Uncharacterized protein</fullName>
    </submittedName>
</protein>
<organism evidence="2">
    <name type="scientific">Anguilla anguilla</name>
    <name type="common">European freshwater eel</name>
    <name type="synonym">Muraena anguilla</name>
    <dbReference type="NCBI Taxonomy" id="7936"/>
    <lineage>
        <taxon>Eukaryota</taxon>
        <taxon>Metazoa</taxon>
        <taxon>Chordata</taxon>
        <taxon>Craniata</taxon>
        <taxon>Vertebrata</taxon>
        <taxon>Euteleostomi</taxon>
        <taxon>Actinopterygii</taxon>
        <taxon>Neopterygii</taxon>
        <taxon>Teleostei</taxon>
        <taxon>Anguilliformes</taxon>
        <taxon>Anguillidae</taxon>
        <taxon>Anguilla</taxon>
    </lineage>
</organism>
<feature type="region of interest" description="Disordered" evidence="1">
    <location>
        <begin position="16"/>
        <end position="40"/>
    </location>
</feature>